<dbReference type="Proteomes" id="UP000535415">
    <property type="component" value="Unassembled WGS sequence"/>
</dbReference>
<reference evidence="2 3" key="1">
    <citation type="submission" date="2020-08" db="EMBL/GenBank/DDBJ databases">
        <title>Genomic Encyclopedia of Type Strains, Phase IV (KMG-IV): sequencing the most valuable type-strain genomes for metagenomic binning, comparative biology and taxonomic classification.</title>
        <authorList>
            <person name="Goeker M."/>
        </authorList>
    </citation>
    <scope>NUCLEOTIDE SEQUENCE [LARGE SCALE GENOMIC DNA]</scope>
    <source>
        <strain evidence="2 3">DSM 101064</strain>
    </source>
</reference>
<dbReference type="RefSeq" id="WP_183529419.1">
    <property type="nucleotide sequence ID" value="NZ_JACIJM010000006.1"/>
</dbReference>
<dbReference type="InterPro" id="IPR018919">
    <property type="entry name" value="DUF2484"/>
</dbReference>
<keyword evidence="1" id="KW-1133">Transmembrane helix</keyword>
<keyword evidence="3" id="KW-1185">Reference proteome</keyword>
<accession>A0A7W9BLN5</accession>
<feature type="transmembrane region" description="Helical" evidence="1">
    <location>
        <begin position="32"/>
        <end position="64"/>
    </location>
</feature>
<proteinExistence type="predicted"/>
<sequence>MNMAAFAACIWVIASAIVAFLPMRRQYFPGILLLIAAPVIIVWLGYAYGWLIAVVGLFGFVSMFRNPLIYIYRRLRGETPEVPK</sequence>
<protein>
    <submittedName>
        <fullName evidence="2">CHASE2 domain-containing sensor protein</fullName>
    </submittedName>
</protein>
<keyword evidence="1" id="KW-0812">Transmembrane</keyword>
<evidence type="ECO:0000256" key="1">
    <source>
        <dbReference type="SAM" id="Phobius"/>
    </source>
</evidence>
<dbReference type="AlphaFoldDB" id="A0A7W9BLN5"/>
<gene>
    <name evidence="2" type="ORF">FHS72_002438</name>
</gene>
<name>A0A7W9BLN5_9RHOB</name>
<keyword evidence="1" id="KW-0472">Membrane</keyword>
<comment type="caution">
    <text evidence="2">The sequence shown here is derived from an EMBL/GenBank/DDBJ whole genome shotgun (WGS) entry which is preliminary data.</text>
</comment>
<dbReference type="EMBL" id="JACIJM010000006">
    <property type="protein sequence ID" value="MBB5722808.1"/>
    <property type="molecule type" value="Genomic_DNA"/>
</dbReference>
<dbReference type="Pfam" id="PF10658">
    <property type="entry name" value="DUF2484"/>
    <property type="match status" value="1"/>
</dbReference>
<organism evidence="2 3">
    <name type="scientific">Yoonia ponticola</name>
    <dbReference type="NCBI Taxonomy" id="1524255"/>
    <lineage>
        <taxon>Bacteria</taxon>
        <taxon>Pseudomonadati</taxon>
        <taxon>Pseudomonadota</taxon>
        <taxon>Alphaproteobacteria</taxon>
        <taxon>Rhodobacterales</taxon>
        <taxon>Paracoccaceae</taxon>
        <taxon>Yoonia</taxon>
    </lineage>
</organism>
<evidence type="ECO:0000313" key="3">
    <source>
        <dbReference type="Proteomes" id="UP000535415"/>
    </source>
</evidence>
<evidence type="ECO:0000313" key="2">
    <source>
        <dbReference type="EMBL" id="MBB5722808.1"/>
    </source>
</evidence>